<organism evidence="2 3">
    <name type="scientific">Ferrovum myxofaciens</name>
    <dbReference type="NCBI Taxonomy" id="416213"/>
    <lineage>
        <taxon>Bacteria</taxon>
        <taxon>Pseudomonadati</taxon>
        <taxon>Pseudomonadota</taxon>
        <taxon>Betaproteobacteria</taxon>
        <taxon>Ferrovales</taxon>
        <taxon>Ferrovaceae</taxon>
        <taxon>Ferrovum</taxon>
    </lineage>
</organism>
<dbReference type="RefSeq" id="WP_031598248.1">
    <property type="nucleotide sequence ID" value="NZ_CP149475.1"/>
</dbReference>
<keyword evidence="3" id="KW-1185">Reference proteome</keyword>
<reference evidence="2 3" key="1">
    <citation type="submission" date="2016-01" db="EMBL/GenBank/DDBJ databases">
        <title>Genome sequence of the acidophilic iron oxidising Ferrovum strain Z-31.</title>
        <authorList>
            <person name="Poehlein A."/>
            <person name="Ullrich S.R."/>
            <person name="Schloemann M."/>
            <person name="Muehling M."/>
            <person name="Daniel R."/>
        </authorList>
    </citation>
    <scope>NUCLEOTIDE SEQUENCE [LARGE SCALE GENOMIC DNA]</scope>
    <source>
        <strain evidence="2 3">Z-31</strain>
    </source>
</reference>
<name>A0A149VVU2_9PROT</name>
<keyword evidence="1" id="KW-0472">Membrane</keyword>
<protein>
    <submittedName>
        <fullName evidence="2">Uncharacterized protein</fullName>
    </submittedName>
</protein>
<accession>A0A149VVU2</accession>
<evidence type="ECO:0000313" key="3">
    <source>
        <dbReference type="Proteomes" id="UP000075653"/>
    </source>
</evidence>
<evidence type="ECO:0000256" key="1">
    <source>
        <dbReference type="SAM" id="Phobius"/>
    </source>
</evidence>
<dbReference type="PATRIC" id="fig|1789004.3.peg.2283"/>
<sequence length="70" mass="8123">MDLKPENCLLSETTERGQPAKNMLKEMVAKARKDHPMLGWYLLEVFAYSFMATLILIYAIIVLIAEFMRN</sequence>
<dbReference type="AlphaFoldDB" id="A0A149VVU2"/>
<keyword evidence="1" id="KW-0812">Transmembrane</keyword>
<proteinExistence type="predicted"/>
<dbReference type="EMBL" id="LRRD01000077">
    <property type="protein sequence ID" value="KXW57296.1"/>
    <property type="molecule type" value="Genomic_DNA"/>
</dbReference>
<comment type="caution">
    <text evidence="2">The sequence shown here is derived from an EMBL/GenBank/DDBJ whole genome shotgun (WGS) entry which is preliminary data.</text>
</comment>
<feature type="transmembrane region" description="Helical" evidence="1">
    <location>
        <begin position="45"/>
        <end position="65"/>
    </location>
</feature>
<evidence type="ECO:0000313" key="2">
    <source>
        <dbReference type="EMBL" id="KXW57296.1"/>
    </source>
</evidence>
<dbReference type="Proteomes" id="UP000075653">
    <property type="component" value="Unassembled WGS sequence"/>
</dbReference>
<dbReference type="STRING" id="1789004.FEMY_21880"/>
<gene>
    <name evidence="2" type="ORF">FEMY_21880</name>
</gene>
<keyword evidence="1" id="KW-1133">Transmembrane helix</keyword>